<feature type="binding site" evidence="4">
    <location>
        <position position="342"/>
    </location>
    <ligand>
        <name>S-adenosyl-L-methionine</name>
        <dbReference type="ChEBI" id="CHEBI:59789"/>
    </ligand>
</feature>
<comment type="similarity">
    <text evidence="4">Belongs to the class I-like SAM-binding methyltransferase superfamily. RNA M5U methyltransferase family.</text>
</comment>
<accession>A0AAX3BC52</accession>
<keyword evidence="2 4" id="KW-0808">Transferase</keyword>
<dbReference type="SUPFAM" id="SSF50249">
    <property type="entry name" value="Nucleic acid-binding proteins"/>
    <property type="match status" value="1"/>
</dbReference>
<dbReference type="PANTHER" id="PTHR11061">
    <property type="entry name" value="RNA M5U METHYLTRANSFERASE"/>
    <property type="match status" value="1"/>
</dbReference>
<evidence type="ECO:0000256" key="5">
    <source>
        <dbReference type="PROSITE-ProRule" id="PRU10015"/>
    </source>
</evidence>
<reference evidence="7" key="1">
    <citation type="submission" date="2021-04" db="EMBL/GenBank/DDBJ databases">
        <authorList>
            <person name="Postec A."/>
        </authorList>
    </citation>
    <scope>NUCLEOTIDE SEQUENCE</scope>
    <source>
        <strain evidence="7">F1F22</strain>
    </source>
</reference>
<reference evidence="7" key="2">
    <citation type="submission" date="2022-06" db="EMBL/GenBank/DDBJ databases">
        <title>Thermospira aquatica gen. nov., sp. nov.</title>
        <authorList>
            <person name="Ben Ali Gam Z."/>
            <person name="Labat M."/>
        </authorList>
    </citation>
    <scope>NUCLEOTIDE SEQUENCE</scope>
    <source>
        <strain evidence="7">F1F22</strain>
    </source>
</reference>
<feature type="binding site" evidence="4">
    <location>
        <position position="297"/>
    </location>
    <ligand>
        <name>S-adenosyl-L-methionine</name>
        <dbReference type="ChEBI" id="CHEBI:59789"/>
    </ligand>
</feature>
<evidence type="ECO:0000259" key="6">
    <source>
        <dbReference type="PROSITE" id="PS50926"/>
    </source>
</evidence>
<feature type="domain" description="TRAM" evidence="6">
    <location>
        <begin position="14"/>
        <end position="77"/>
    </location>
</feature>
<organism evidence="7 8">
    <name type="scientific">Thermospira aquatica</name>
    <dbReference type="NCBI Taxonomy" id="2828656"/>
    <lineage>
        <taxon>Bacteria</taxon>
        <taxon>Pseudomonadati</taxon>
        <taxon>Spirochaetota</taxon>
        <taxon>Spirochaetia</taxon>
        <taxon>Brevinematales</taxon>
        <taxon>Thermospiraceae</taxon>
        <taxon>Thermospira</taxon>
    </lineage>
</organism>
<dbReference type="InterPro" id="IPR030391">
    <property type="entry name" value="MeTrfase_TrmA_CS"/>
</dbReference>
<dbReference type="Gene3D" id="2.40.50.140">
    <property type="entry name" value="Nucleic acid-binding proteins"/>
    <property type="match status" value="1"/>
</dbReference>
<sequence length="411" mass="47959">MKPVPSVEEINPRKSKIADRETLLRVDRYAGEGMCIAYEEGQDEKKIVFARYVLPGERIRAKIYRETKDYAMADPLEWLEISPERQSPPCPYFAFCGGCDYQMLDYKKQLEVKKNLVLETFARVGKFHDIQLTGIIESPEPFFYRNTETFKVNERKHLIGFFRKDTKFIVDIEKCMLAMPGINEALEKLRHQDPFPPHNFKVRTTIPGETVVHWVKSPYYEDKPVYEVVKAAGKEFKFKISKDSFFQVNSYVIPLWLEKIISFLAEDRHERIFDLYCGIGLITLFVGEFARETIGVEVQKASVEDAWHNLEINHIQSKIEFIQASVDDTLETLGYADVMIIDPPRKGMDPHVIEVLRQMQPEKIIYSSCKPATMARDIRSLADIYNIEQLWMVDMFPQTHHIEMLALLRKK</sequence>
<feature type="active site" description="Nucleophile" evidence="4">
    <location>
        <position position="369"/>
    </location>
</feature>
<dbReference type="PROSITE" id="PS01230">
    <property type="entry name" value="TRMA_1"/>
    <property type="match status" value="1"/>
</dbReference>
<dbReference type="InterPro" id="IPR010280">
    <property type="entry name" value="U5_MeTrfase_fam"/>
</dbReference>
<dbReference type="PROSITE" id="PS01231">
    <property type="entry name" value="TRMA_2"/>
    <property type="match status" value="1"/>
</dbReference>
<dbReference type="Pfam" id="PF05958">
    <property type="entry name" value="tRNA_U5-meth_tr"/>
    <property type="match status" value="1"/>
</dbReference>
<evidence type="ECO:0000256" key="3">
    <source>
        <dbReference type="ARBA" id="ARBA00022691"/>
    </source>
</evidence>
<dbReference type="PROSITE" id="PS51687">
    <property type="entry name" value="SAM_MT_RNA_M5U"/>
    <property type="match status" value="1"/>
</dbReference>
<dbReference type="InterPro" id="IPR030390">
    <property type="entry name" value="MeTrfase_TrmA_AS"/>
</dbReference>
<dbReference type="PANTHER" id="PTHR11061:SF30">
    <property type="entry name" value="TRNA (URACIL(54)-C(5))-METHYLTRANSFERASE"/>
    <property type="match status" value="1"/>
</dbReference>
<dbReference type="InterPro" id="IPR029063">
    <property type="entry name" value="SAM-dependent_MTases_sf"/>
</dbReference>
<dbReference type="GO" id="GO:0070475">
    <property type="term" value="P:rRNA base methylation"/>
    <property type="evidence" value="ECO:0007669"/>
    <property type="project" value="TreeGrafter"/>
</dbReference>
<keyword evidence="8" id="KW-1185">Reference proteome</keyword>
<keyword evidence="3 4" id="KW-0949">S-adenosyl-L-methionine</keyword>
<gene>
    <name evidence="7" type="ORF">KDW03_10235</name>
</gene>
<dbReference type="PROSITE" id="PS50926">
    <property type="entry name" value="TRAM"/>
    <property type="match status" value="1"/>
</dbReference>
<dbReference type="Gene3D" id="3.40.50.150">
    <property type="entry name" value="Vaccinia Virus protein VP39"/>
    <property type="match status" value="2"/>
</dbReference>
<keyword evidence="1 4" id="KW-0489">Methyltransferase</keyword>
<dbReference type="InterPro" id="IPR012340">
    <property type="entry name" value="NA-bd_OB-fold"/>
</dbReference>
<dbReference type="Proteomes" id="UP001056539">
    <property type="component" value="Chromosome"/>
</dbReference>
<dbReference type="EMBL" id="CP073355">
    <property type="protein sequence ID" value="URA09847.1"/>
    <property type="molecule type" value="Genomic_DNA"/>
</dbReference>
<dbReference type="SUPFAM" id="SSF53335">
    <property type="entry name" value="S-adenosyl-L-methionine-dependent methyltransferases"/>
    <property type="match status" value="1"/>
</dbReference>
<evidence type="ECO:0000256" key="1">
    <source>
        <dbReference type="ARBA" id="ARBA00022603"/>
    </source>
</evidence>
<feature type="binding site" evidence="4">
    <location>
        <position position="247"/>
    </location>
    <ligand>
        <name>S-adenosyl-L-methionine</name>
        <dbReference type="ChEBI" id="CHEBI:59789"/>
    </ligand>
</feature>
<proteinExistence type="inferred from homology"/>
<protein>
    <submittedName>
        <fullName evidence="7">Class I SAM-dependent RNA methyltransferase</fullName>
    </submittedName>
</protein>
<dbReference type="RefSeq" id="WP_271434979.1">
    <property type="nucleotide sequence ID" value="NZ_CP073355.1"/>
</dbReference>
<evidence type="ECO:0000313" key="7">
    <source>
        <dbReference type="EMBL" id="URA09847.1"/>
    </source>
</evidence>
<evidence type="ECO:0000256" key="2">
    <source>
        <dbReference type="ARBA" id="ARBA00022679"/>
    </source>
</evidence>
<dbReference type="GO" id="GO:0070041">
    <property type="term" value="F:rRNA (uridine-C5-)-methyltransferase activity"/>
    <property type="evidence" value="ECO:0007669"/>
    <property type="project" value="TreeGrafter"/>
</dbReference>
<feature type="active site" evidence="5">
    <location>
        <position position="369"/>
    </location>
</feature>
<dbReference type="AlphaFoldDB" id="A0AAX3BC52"/>
<dbReference type="InterPro" id="IPR002792">
    <property type="entry name" value="TRAM_dom"/>
</dbReference>
<dbReference type="KEGG" id="taqu:KDW03_10235"/>
<feature type="binding site" evidence="4">
    <location>
        <position position="276"/>
    </location>
    <ligand>
        <name>S-adenosyl-L-methionine</name>
        <dbReference type="ChEBI" id="CHEBI:59789"/>
    </ligand>
</feature>
<evidence type="ECO:0000313" key="8">
    <source>
        <dbReference type="Proteomes" id="UP001056539"/>
    </source>
</evidence>
<evidence type="ECO:0000256" key="4">
    <source>
        <dbReference type="PROSITE-ProRule" id="PRU01024"/>
    </source>
</evidence>
<name>A0AAX3BC52_9SPIR</name>